<dbReference type="Pfam" id="PF00440">
    <property type="entry name" value="TetR_N"/>
    <property type="match status" value="1"/>
</dbReference>
<dbReference type="PANTHER" id="PTHR43479">
    <property type="entry name" value="ACREF/ENVCD OPERON REPRESSOR-RELATED"/>
    <property type="match status" value="1"/>
</dbReference>
<keyword evidence="1 2" id="KW-0238">DNA-binding</keyword>
<proteinExistence type="predicted"/>
<dbReference type="PRINTS" id="PR00455">
    <property type="entry name" value="HTHTETR"/>
</dbReference>
<keyword evidence="5" id="KW-1185">Reference proteome</keyword>
<dbReference type="Gene3D" id="1.10.357.10">
    <property type="entry name" value="Tetracycline Repressor, domain 2"/>
    <property type="match status" value="1"/>
</dbReference>
<reference evidence="4 5" key="1">
    <citation type="submission" date="2021-03" db="EMBL/GenBank/DDBJ databases">
        <title>Genomic Encyclopedia of Type Strains, Phase IV (KMG-IV): sequencing the most valuable type-strain genomes for metagenomic binning, comparative biology and taxonomic classification.</title>
        <authorList>
            <person name="Goeker M."/>
        </authorList>
    </citation>
    <scope>NUCLEOTIDE SEQUENCE [LARGE SCALE GENOMIC DNA]</scope>
    <source>
        <strain evidence="4 5">DSM 15596</strain>
    </source>
</reference>
<dbReference type="SUPFAM" id="SSF46689">
    <property type="entry name" value="Homeodomain-like"/>
    <property type="match status" value="1"/>
</dbReference>
<dbReference type="RefSeq" id="WP_007128803.1">
    <property type="nucleotide sequence ID" value="NZ_BOSA01000010.1"/>
</dbReference>
<evidence type="ECO:0000256" key="2">
    <source>
        <dbReference type="PROSITE-ProRule" id="PRU00335"/>
    </source>
</evidence>
<dbReference type="InterPro" id="IPR009057">
    <property type="entry name" value="Homeodomain-like_sf"/>
</dbReference>
<dbReference type="PROSITE" id="PS50977">
    <property type="entry name" value="HTH_TETR_2"/>
    <property type="match status" value="1"/>
</dbReference>
<comment type="caution">
    <text evidence="4">The sequence shown here is derived from an EMBL/GenBank/DDBJ whole genome shotgun (WGS) entry which is preliminary data.</text>
</comment>
<dbReference type="InterPro" id="IPR001647">
    <property type="entry name" value="HTH_TetR"/>
</dbReference>
<sequence>MADKTADKRQQILITAMQLFSAKGASETSMQEIAEVCGMSKGSLYLHFKSKEELEKSIYEHIIGRIKDEILRVDNDPLLEPREQLRKQAEVLLIHFMEIREFLLKQFHDQTVPGKPPFDKDNAQQEIVQALQWFNHKLQVIYGPEAAPYTMEIAMLMGGILGTYIRFLFMPDFHLNVGQTAEHLIQLMDDVMASMLRRRPKPLIPLEVVLGQKDLCQVDLRSPRHPLIVIKAMKNELKQLKLDHELRQDTLESLGIMEKELITLQPSRAVLKGMLRNLEGIEGLEDLYEELKNTITTVLETYLAPGGMT</sequence>
<feature type="DNA-binding region" description="H-T-H motif" evidence="2">
    <location>
        <begin position="29"/>
        <end position="48"/>
    </location>
</feature>
<dbReference type="Proteomes" id="UP000706926">
    <property type="component" value="Unassembled WGS sequence"/>
</dbReference>
<dbReference type="PANTHER" id="PTHR43479:SF22">
    <property type="entry name" value="TRANSCRIPTIONAL REGULATOR, TETR FAMILY"/>
    <property type="match status" value="1"/>
</dbReference>
<dbReference type="GeneID" id="95402215"/>
<dbReference type="EMBL" id="JAGGKI010000001">
    <property type="protein sequence ID" value="MBP1891087.1"/>
    <property type="molecule type" value="Genomic_DNA"/>
</dbReference>
<evidence type="ECO:0000313" key="4">
    <source>
        <dbReference type="EMBL" id="MBP1891087.1"/>
    </source>
</evidence>
<organism evidence="4 5">
    <name type="scientific">Paenibacillus lactis</name>
    <dbReference type="NCBI Taxonomy" id="228574"/>
    <lineage>
        <taxon>Bacteria</taxon>
        <taxon>Bacillati</taxon>
        <taxon>Bacillota</taxon>
        <taxon>Bacilli</taxon>
        <taxon>Bacillales</taxon>
        <taxon>Paenibacillaceae</taxon>
        <taxon>Paenibacillus</taxon>
    </lineage>
</organism>
<protein>
    <submittedName>
        <fullName evidence="4">AcrR family transcriptional regulator</fullName>
    </submittedName>
</protein>
<evidence type="ECO:0000259" key="3">
    <source>
        <dbReference type="PROSITE" id="PS50977"/>
    </source>
</evidence>
<evidence type="ECO:0000256" key="1">
    <source>
        <dbReference type="ARBA" id="ARBA00023125"/>
    </source>
</evidence>
<dbReference type="InterPro" id="IPR050624">
    <property type="entry name" value="HTH-type_Tx_Regulator"/>
</dbReference>
<accession>A0ABS4F4B9</accession>
<gene>
    <name evidence="4" type="ORF">J2Z18_000156</name>
</gene>
<evidence type="ECO:0000313" key="5">
    <source>
        <dbReference type="Proteomes" id="UP000706926"/>
    </source>
</evidence>
<name>A0ABS4F4B9_9BACL</name>
<feature type="domain" description="HTH tetR-type" evidence="3">
    <location>
        <begin position="6"/>
        <end position="66"/>
    </location>
</feature>